<feature type="domain" description="Pseudouridine synthase RsuA/RluA-like" evidence="6">
    <location>
        <begin position="544"/>
        <end position="629"/>
    </location>
</feature>
<feature type="compositionally biased region" description="Basic and acidic residues" evidence="5">
    <location>
        <begin position="139"/>
        <end position="166"/>
    </location>
</feature>
<feature type="compositionally biased region" description="Low complexity" evidence="5">
    <location>
        <begin position="259"/>
        <end position="274"/>
    </location>
</feature>
<feature type="region of interest" description="Disordered" evidence="5">
    <location>
        <begin position="259"/>
        <end position="300"/>
    </location>
</feature>
<feature type="compositionally biased region" description="Basic and acidic residues" evidence="5">
    <location>
        <begin position="495"/>
        <end position="520"/>
    </location>
</feature>
<dbReference type="Gene3D" id="3.10.290.10">
    <property type="entry name" value="RNA-binding S4 domain"/>
    <property type="match status" value="1"/>
</dbReference>
<dbReference type="RefSeq" id="XP_020430334.1">
    <property type="nucleotide sequence ID" value="XM_020579659.1"/>
</dbReference>
<feature type="region of interest" description="Disordered" evidence="5">
    <location>
        <begin position="107"/>
        <end position="199"/>
    </location>
</feature>
<dbReference type="OMA" id="HYPVITH"/>
<keyword evidence="4" id="KW-0413">Isomerase</keyword>
<dbReference type="SUPFAM" id="SSF55120">
    <property type="entry name" value="Pseudouridine synthase"/>
    <property type="match status" value="1"/>
</dbReference>
<dbReference type="EMBL" id="ADBJ01000038">
    <property type="protein sequence ID" value="EFA78208.1"/>
    <property type="molecule type" value="Genomic_DNA"/>
</dbReference>
<dbReference type="PANTHER" id="PTHR21600:SF81">
    <property type="entry name" value="21S RRNA PSEUDOURIDINE(2819) SYNTHASE"/>
    <property type="match status" value="1"/>
</dbReference>
<sequence>MLRIINNNITTNSNNIFKSIIGLASNSNSNSSLHNGLGYNISKYFNYNNISNSNNSNNINSILSTTVLFNRSNNNSIFNNGFRSDDNYNDSGDVGVRYYAFRKRESKKKLNKIKSNDNNRDRGAKRQPKQRPKLQSMKVSRDLDTQEKLIEDKMNELEDRITENKKSSRSRKSNSNNNNDSDENIKSNKPSTSYKPRRGRVKISFDFLNEKNESEQQQPEQEQVEDVLLEGEVDEENQLNIKNQEVLIPKVPRKSKIISTTTSTTSTTATPTTSKTKKEKIKKEKDEVDNDDDDDEDDEPNQVQLILESRKKEENSVLCDDGKSVATKVVEDLDGMRVDRWVSNHYPVITHSLLCKWIRSNKISVSDSLNGERKQVELNDRLVTGQWVNVPMKALKEQRLADRKEPTKYARLSDEEIKEIRDSVLYKDDQLLIINKPQGLSVQGGTGLKKHLDMMMSHLKFELEEAPRLCHRLDRETSGILILARTRKAATAMADKFEMKLKRRTTRQDRDKKDKQKKDGSGSGSSSKKDKDRSGGEDEELRDDNGIRKTYWALLTSTPNPKEGRIRAPLKKVVQDGEEMVIATKETGDGAKLAITEYKVVESSLTNASFVSLWPETGRTHQLRVHCASILSSPIVGDKKYGKNDSVAFQSVLGKKIPLHLHARRVEFFHPETNKKIDVVAPLPKNLENSWDMLGFTAHDTK</sequence>
<dbReference type="FunCoup" id="D3BJX8">
    <property type="interactions" value="805"/>
</dbReference>
<feature type="compositionally biased region" description="Acidic residues" evidence="5">
    <location>
        <begin position="287"/>
        <end position="300"/>
    </location>
</feature>
<feature type="compositionally biased region" description="Basic and acidic residues" evidence="5">
    <location>
        <begin position="527"/>
        <end position="536"/>
    </location>
</feature>
<comment type="subcellular location">
    <subcellularLocation>
        <location evidence="1">Mitochondrion</location>
    </subcellularLocation>
</comment>
<keyword evidence="3" id="KW-0496">Mitochondrion</keyword>
<evidence type="ECO:0000256" key="1">
    <source>
        <dbReference type="ARBA" id="ARBA00004173"/>
    </source>
</evidence>
<dbReference type="InterPro" id="IPR036986">
    <property type="entry name" value="S4_RNA-bd_sf"/>
</dbReference>
<dbReference type="GO" id="GO:0009982">
    <property type="term" value="F:pseudouridine synthase activity"/>
    <property type="evidence" value="ECO:0007669"/>
    <property type="project" value="InterPro"/>
</dbReference>
<evidence type="ECO:0000313" key="7">
    <source>
        <dbReference type="EMBL" id="EFA78208.1"/>
    </source>
</evidence>
<dbReference type="PANTHER" id="PTHR21600">
    <property type="entry name" value="MITOCHONDRIAL RNA PSEUDOURIDINE SYNTHASE"/>
    <property type="match status" value="1"/>
</dbReference>
<evidence type="ECO:0000256" key="4">
    <source>
        <dbReference type="ARBA" id="ARBA00023235"/>
    </source>
</evidence>
<organism evidence="7 8">
    <name type="scientific">Heterostelium pallidum (strain ATCC 26659 / Pp 5 / PN500)</name>
    <name type="common">Cellular slime mold</name>
    <name type="synonym">Polysphondylium pallidum</name>
    <dbReference type="NCBI Taxonomy" id="670386"/>
    <lineage>
        <taxon>Eukaryota</taxon>
        <taxon>Amoebozoa</taxon>
        <taxon>Evosea</taxon>
        <taxon>Eumycetozoa</taxon>
        <taxon>Dictyostelia</taxon>
        <taxon>Acytosteliales</taxon>
        <taxon>Acytosteliaceae</taxon>
        <taxon>Heterostelium</taxon>
    </lineage>
</organism>
<accession>D3BJX8</accession>
<evidence type="ECO:0000259" key="6">
    <source>
        <dbReference type="Pfam" id="PF00849"/>
    </source>
</evidence>
<evidence type="ECO:0000256" key="2">
    <source>
        <dbReference type="ARBA" id="ARBA00010876"/>
    </source>
</evidence>
<dbReference type="GO" id="GO:0003723">
    <property type="term" value="F:RNA binding"/>
    <property type="evidence" value="ECO:0007669"/>
    <property type="project" value="InterPro"/>
</dbReference>
<dbReference type="GeneID" id="31364335"/>
<dbReference type="Proteomes" id="UP000001396">
    <property type="component" value="Unassembled WGS sequence"/>
</dbReference>
<feature type="compositionally biased region" description="Basic and acidic residues" evidence="5">
    <location>
        <begin position="114"/>
        <end position="124"/>
    </location>
</feature>
<dbReference type="InterPro" id="IPR006224">
    <property type="entry name" value="PsdUridine_synth_RluA-like_CS"/>
</dbReference>
<reference evidence="7 8" key="1">
    <citation type="journal article" date="2011" name="Genome Res.">
        <title>Phylogeny-wide analysis of social amoeba genomes highlights ancient origins for complex intercellular communication.</title>
        <authorList>
            <person name="Heidel A.J."/>
            <person name="Lawal H.M."/>
            <person name="Felder M."/>
            <person name="Schilde C."/>
            <person name="Helps N.R."/>
            <person name="Tunggal B."/>
            <person name="Rivero F."/>
            <person name="John U."/>
            <person name="Schleicher M."/>
            <person name="Eichinger L."/>
            <person name="Platzer M."/>
            <person name="Noegel A.A."/>
            <person name="Schaap P."/>
            <person name="Gloeckner G."/>
        </authorList>
    </citation>
    <scope>NUCLEOTIDE SEQUENCE [LARGE SCALE GENOMIC DNA]</scope>
    <source>
        <strain evidence="8">ATCC 26659 / Pp 5 / PN500</strain>
    </source>
</reference>
<comment type="similarity">
    <text evidence="2">Belongs to the pseudouridine synthase RluA family.</text>
</comment>
<comment type="caution">
    <text evidence="7">The sequence shown here is derived from an EMBL/GenBank/DDBJ whole genome shotgun (WGS) entry which is preliminary data.</text>
</comment>
<dbReference type="GO" id="GO:0005739">
    <property type="term" value="C:mitochondrion"/>
    <property type="evidence" value="ECO:0007669"/>
    <property type="project" value="UniProtKB-SubCell"/>
</dbReference>
<dbReference type="InterPro" id="IPR006145">
    <property type="entry name" value="PsdUridine_synth_RsuA/RluA"/>
</dbReference>
<dbReference type="Gene3D" id="3.30.2350.10">
    <property type="entry name" value="Pseudouridine synthase"/>
    <property type="match status" value="1"/>
</dbReference>
<evidence type="ECO:0000256" key="3">
    <source>
        <dbReference type="ARBA" id="ARBA00023128"/>
    </source>
</evidence>
<dbReference type="PROSITE" id="PS01129">
    <property type="entry name" value="PSI_RLU"/>
    <property type="match status" value="1"/>
</dbReference>
<dbReference type="InterPro" id="IPR050188">
    <property type="entry name" value="RluA_PseudoU_synthase"/>
</dbReference>
<dbReference type="GO" id="GO:0000455">
    <property type="term" value="P:enzyme-directed rRNA pseudouridine synthesis"/>
    <property type="evidence" value="ECO:0007669"/>
    <property type="project" value="TreeGrafter"/>
</dbReference>
<dbReference type="AlphaFoldDB" id="D3BJX8"/>
<gene>
    <name evidence="7" type="ORF">PPL_08858</name>
</gene>
<keyword evidence="8" id="KW-1185">Reference proteome</keyword>
<dbReference type="STRING" id="670386.D3BJX8"/>
<dbReference type="Pfam" id="PF00849">
    <property type="entry name" value="PseudoU_synth_2"/>
    <property type="match status" value="2"/>
</dbReference>
<feature type="domain" description="Pseudouridine synthase RsuA/RluA-like" evidence="6">
    <location>
        <begin position="431"/>
        <end position="500"/>
    </location>
</feature>
<feature type="region of interest" description="Disordered" evidence="5">
    <location>
        <begin position="495"/>
        <end position="542"/>
    </location>
</feature>
<proteinExistence type="inferred from homology"/>
<dbReference type="CDD" id="cd02869">
    <property type="entry name" value="PseudoU_synth_RluA_like"/>
    <property type="match status" value="1"/>
</dbReference>
<name>D3BJX8_HETP5</name>
<dbReference type="InterPro" id="IPR020103">
    <property type="entry name" value="PsdUridine_synth_cat_dom_sf"/>
</dbReference>
<evidence type="ECO:0000313" key="8">
    <source>
        <dbReference type="Proteomes" id="UP000001396"/>
    </source>
</evidence>
<evidence type="ECO:0000256" key="5">
    <source>
        <dbReference type="SAM" id="MobiDB-lite"/>
    </source>
</evidence>
<dbReference type="InParanoid" id="D3BJX8"/>
<protein>
    <submittedName>
        <fullName evidence="7">Probable ribosomal large subunit pseudouridine synthase C protein</fullName>
    </submittedName>
</protein>